<evidence type="ECO:0000256" key="2">
    <source>
        <dbReference type="SAM" id="Phobius"/>
    </source>
</evidence>
<protein>
    <submittedName>
        <fullName evidence="3">PepSY domain-containing protein</fullName>
    </submittedName>
</protein>
<evidence type="ECO:0000313" key="4">
    <source>
        <dbReference type="Proteomes" id="UP000825051"/>
    </source>
</evidence>
<feature type="transmembrane region" description="Helical" evidence="2">
    <location>
        <begin position="197"/>
        <end position="216"/>
    </location>
</feature>
<evidence type="ECO:0000256" key="1">
    <source>
        <dbReference type="SAM" id="MobiDB-lite"/>
    </source>
</evidence>
<feature type="compositionally biased region" description="Low complexity" evidence="1">
    <location>
        <begin position="289"/>
        <end position="306"/>
    </location>
</feature>
<accession>A0A8F9TUI8</accession>
<dbReference type="AlphaFoldDB" id="A0A8F9TUI8"/>
<feature type="transmembrane region" description="Helical" evidence="2">
    <location>
        <begin position="6"/>
        <end position="34"/>
    </location>
</feature>
<gene>
    <name evidence="3" type="ORF">K0B96_10870</name>
</gene>
<sequence length="413" mass="44807">MRLRKILFWLHLFAGVFAGLVIAIMCFTGAVLAFEKQITAWAERDVRLVTPPADASAPLPLTQLQRDFRAAQPESRSTSLTVFAAPNTAVAFSVGRASTFYVNPYTGEVRAPTSARLRTILRATENWHRWLGVGGDHRAAARAVTGACTLAFGFLALSGLYLWWPRTLSWRGFKSVALLNVRLAGKARDFNWHNATGLWCAPVLIVLTLTAVPMSYRWGNTLLYGLAGESAPTTTGPARASTSIAPIAPPSAAARRLSPDQAVAVAQKEFPSWTQISLVLGDSERRRPNSNTNSTPPSSASAAESSQQRRADAPAGVRPLTLIVKESSAWPRTATATLTVDPFTGHVLKRETFAELSLGRRFRTWSRFLHTGEALGWPGQLVAGLASLGGLVLVYTGFALALRRFLNRRSAQA</sequence>
<dbReference type="Proteomes" id="UP000825051">
    <property type="component" value="Chromosome"/>
</dbReference>
<organism evidence="3 4">
    <name type="scientific">Horticoccus luteus</name>
    <dbReference type="NCBI Taxonomy" id="2862869"/>
    <lineage>
        <taxon>Bacteria</taxon>
        <taxon>Pseudomonadati</taxon>
        <taxon>Verrucomicrobiota</taxon>
        <taxon>Opitutia</taxon>
        <taxon>Opitutales</taxon>
        <taxon>Opitutaceae</taxon>
        <taxon>Horticoccus</taxon>
    </lineage>
</organism>
<dbReference type="EMBL" id="CP080507">
    <property type="protein sequence ID" value="QYM77822.1"/>
    <property type="molecule type" value="Genomic_DNA"/>
</dbReference>
<proteinExistence type="predicted"/>
<evidence type="ECO:0000313" key="3">
    <source>
        <dbReference type="EMBL" id="QYM77822.1"/>
    </source>
</evidence>
<dbReference type="InterPro" id="IPR005625">
    <property type="entry name" value="PepSY-ass_TM"/>
</dbReference>
<dbReference type="PANTHER" id="PTHR34219:SF3">
    <property type="entry name" value="BLL7967 PROTEIN"/>
    <property type="match status" value="1"/>
</dbReference>
<keyword evidence="4" id="KW-1185">Reference proteome</keyword>
<dbReference type="Pfam" id="PF03929">
    <property type="entry name" value="PepSY_TM"/>
    <property type="match status" value="1"/>
</dbReference>
<name>A0A8F9TUI8_9BACT</name>
<reference evidence="3" key="1">
    <citation type="submission" date="2021-08" db="EMBL/GenBank/DDBJ databases">
        <title>Genome of a novel bacterium of the phylum Verrucomicrobia, Oleiharenicola sp. KSB-15.</title>
        <authorList>
            <person name="Chung J.-H."/>
            <person name="Ahn J.-H."/>
            <person name="Yoon Y."/>
            <person name="Kim D.-Y."/>
            <person name="An S.-H."/>
            <person name="Park I."/>
            <person name="Yeon J."/>
        </authorList>
    </citation>
    <scope>NUCLEOTIDE SEQUENCE</scope>
    <source>
        <strain evidence="3">KSB-15</strain>
    </source>
</reference>
<feature type="transmembrane region" description="Helical" evidence="2">
    <location>
        <begin position="381"/>
        <end position="402"/>
    </location>
</feature>
<feature type="region of interest" description="Disordered" evidence="1">
    <location>
        <begin position="281"/>
        <end position="317"/>
    </location>
</feature>
<keyword evidence="2" id="KW-0472">Membrane</keyword>
<feature type="transmembrane region" description="Helical" evidence="2">
    <location>
        <begin position="139"/>
        <end position="162"/>
    </location>
</feature>
<keyword evidence="2" id="KW-0812">Transmembrane</keyword>
<dbReference type="PANTHER" id="PTHR34219">
    <property type="entry name" value="IRON-REGULATED INNER MEMBRANE PROTEIN-RELATED"/>
    <property type="match status" value="1"/>
</dbReference>
<dbReference type="KEGG" id="ole:K0B96_10870"/>
<dbReference type="RefSeq" id="WP_220160926.1">
    <property type="nucleotide sequence ID" value="NZ_CP080507.1"/>
</dbReference>
<keyword evidence="2" id="KW-1133">Transmembrane helix</keyword>